<dbReference type="KEGG" id="cact:HZ995_00180"/>
<proteinExistence type="predicted"/>
<dbReference type="Proteomes" id="UP000665026">
    <property type="component" value="Chromosome"/>
</dbReference>
<sequence>MFAQKILRSLKNFRDDTRGVVSVEMVLILPLLFWSFAAVATFFDAYRTRSLAEKAAFTISDMLSRETNAVTAQYITNTRALFDELANSRSASSLRVSVISWNSALNAYEVDWSEARGDELVALQNSDMTALEPLLPVMSESDDLILVETLNDYSPRLNVGIGDVSIDTFVFTRPRYAPQLVFQS</sequence>
<protein>
    <submittedName>
        <fullName evidence="2">Pilus assembly protein</fullName>
    </submittedName>
</protein>
<accession>A0A975EPQ8</accession>
<evidence type="ECO:0000313" key="3">
    <source>
        <dbReference type="Proteomes" id="UP000665026"/>
    </source>
</evidence>
<dbReference type="RefSeq" id="WP_209356690.1">
    <property type="nucleotide sequence ID" value="NZ_CP060010.1"/>
</dbReference>
<gene>
    <name evidence="2" type="ORF">HZ995_00180</name>
</gene>
<organism evidence="2 3">
    <name type="scientific">Cognatishimia activa</name>
    <dbReference type="NCBI Taxonomy" id="1715691"/>
    <lineage>
        <taxon>Bacteria</taxon>
        <taxon>Pseudomonadati</taxon>
        <taxon>Pseudomonadota</taxon>
        <taxon>Alphaproteobacteria</taxon>
        <taxon>Rhodobacterales</taxon>
        <taxon>Paracoccaceae</taxon>
        <taxon>Cognatishimia</taxon>
    </lineage>
</organism>
<name>A0A975EPQ8_9RHOB</name>
<dbReference type="EMBL" id="CP060010">
    <property type="protein sequence ID" value="QTN35986.1"/>
    <property type="molecule type" value="Genomic_DNA"/>
</dbReference>
<keyword evidence="1" id="KW-0812">Transmembrane</keyword>
<dbReference type="AlphaFoldDB" id="A0A975EPQ8"/>
<reference evidence="2" key="1">
    <citation type="submission" date="2020-07" db="EMBL/GenBank/DDBJ databases">
        <title>Genome sequences of bacteria associated with the marine, planktonic diatom Thalassiosira profunda strain ECT2AJA-044.</title>
        <authorList>
            <person name="Gargas C.B."/>
            <person name="Roberts W.R."/>
            <person name="Alverson A.J."/>
        </authorList>
    </citation>
    <scope>NUCLEOTIDE SEQUENCE</scope>
    <source>
        <strain evidence="2">ECT2AJA-044</strain>
    </source>
</reference>
<keyword evidence="1" id="KW-0472">Membrane</keyword>
<keyword evidence="1" id="KW-1133">Transmembrane helix</keyword>
<evidence type="ECO:0000313" key="2">
    <source>
        <dbReference type="EMBL" id="QTN35986.1"/>
    </source>
</evidence>
<feature type="transmembrane region" description="Helical" evidence="1">
    <location>
        <begin position="21"/>
        <end position="43"/>
    </location>
</feature>
<evidence type="ECO:0000256" key="1">
    <source>
        <dbReference type="SAM" id="Phobius"/>
    </source>
</evidence>